<dbReference type="InterPro" id="IPR025699">
    <property type="entry name" value="ABC2_memb-like"/>
</dbReference>
<feature type="transmembrane region" description="Helical" evidence="1">
    <location>
        <begin position="21"/>
        <end position="46"/>
    </location>
</feature>
<protein>
    <submittedName>
        <fullName evidence="2">ABC transporter</fullName>
    </submittedName>
</protein>
<accession>A0A0L7D2W6</accession>
<keyword evidence="1" id="KW-1133">Transmembrane helix</keyword>
<feature type="transmembrane region" description="Helical" evidence="1">
    <location>
        <begin position="135"/>
        <end position="163"/>
    </location>
</feature>
<sequence>MVTMNWKSVVKQCRFDCVGMGLFSVANMVFLLVLPVLSIVVSLAMISTHVDEHVASGLMGGLGGLASTMACMSALGPASSEESAGHSAMRGLIPVSRTAQVVGRYLFLLVVGLLWALDVVICSGVFIVFGDIADMGWIGTLAAGAFIFALAIILGSVLLACAYRFTFRKMMVASVAVMVGLYAVIALLARLPVDWQWLLLNITDFLTIWWHTALVLAVLCLLAYFGSMLIAIRIYRAKEL</sequence>
<name>A0A0L7D2W6_BIFBR</name>
<comment type="caution">
    <text evidence="2">The sequence shown here is derived from an EMBL/GenBank/DDBJ whole genome shotgun (WGS) entry which is preliminary data.</text>
</comment>
<keyword evidence="1" id="KW-0812">Transmembrane</keyword>
<proteinExistence type="predicted"/>
<evidence type="ECO:0000256" key="1">
    <source>
        <dbReference type="SAM" id="Phobius"/>
    </source>
</evidence>
<evidence type="ECO:0000313" key="2">
    <source>
        <dbReference type="EMBL" id="KOA66198.1"/>
    </source>
</evidence>
<dbReference type="PATRIC" id="fig|1365964.3.peg.452"/>
<gene>
    <name evidence="2" type="ORF">BBM1114_02210</name>
</gene>
<feature type="transmembrane region" description="Helical" evidence="1">
    <location>
        <begin position="170"/>
        <end position="188"/>
    </location>
</feature>
<feature type="transmembrane region" description="Helical" evidence="1">
    <location>
        <begin position="208"/>
        <end position="232"/>
    </location>
</feature>
<dbReference type="EMBL" id="AVQC01000006">
    <property type="protein sequence ID" value="KOA66198.1"/>
    <property type="molecule type" value="Genomic_DNA"/>
</dbReference>
<dbReference type="AlphaFoldDB" id="A0A0L7D2W6"/>
<evidence type="ECO:0000313" key="3">
    <source>
        <dbReference type="Proteomes" id="UP000036802"/>
    </source>
</evidence>
<feature type="transmembrane region" description="Helical" evidence="1">
    <location>
        <begin position="105"/>
        <end position="129"/>
    </location>
</feature>
<keyword evidence="1" id="KW-0472">Membrane</keyword>
<reference evidence="2 3" key="1">
    <citation type="journal article" date="2015" name="Int J Genomics">
        <title>Comparative Genomics Revealed Genetic Diversity and Species/Strain-Level Differences in Carbohydrate Metabolism of Three Probiotic Bifidobacterial Species.</title>
        <authorList>
            <person name="Odamaki T."/>
            <person name="Horigome A."/>
            <person name="Sugahara H."/>
            <person name="Hashikura N."/>
            <person name="Minami J."/>
            <person name="Xiao J.Z."/>
            <person name="Abe F."/>
        </authorList>
    </citation>
    <scope>NUCLEOTIDE SEQUENCE [LARGE SCALE GENOMIC DNA]</scope>
    <source>
        <strain evidence="2 3">MCC 1114</strain>
    </source>
</reference>
<organism evidence="2 3">
    <name type="scientific">Bifidobacterium breve MCC 1114</name>
    <dbReference type="NCBI Taxonomy" id="1365964"/>
    <lineage>
        <taxon>Bacteria</taxon>
        <taxon>Bacillati</taxon>
        <taxon>Actinomycetota</taxon>
        <taxon>Actinomycetes</taxon>
        <taxon>Bifidobacteriales</taxon>
        <taxon>Bifidobacteriaceae</taxon>
        <taxon>Bifidobacterium</taxon>
    </lineage>
</organism>
<dbReference type="Pfam" id="PF13346">
    <property type="entry name" value="ABC2_membrane_5"/>
    <property type="match status" value="1"/>
</dbReference>
<dbReference type="Proteomes" id="UP000036802">
    <property type="component" value="Unassembled WGS sequence"/>
</dbReference>
<feature type="transmembrane region" description="Helical" evidence="1">
    <location>
        <begin position="58"/>
        <end position="80"/>
    </location>
</feature>